<name>A0A9W8S6K9_9HYPO</name>
<protein>
    <submittedName>
        <fullName evidence="2">Uncharacterized protein</fullName>
    </submittedName>
</protein>
<feature type="region of interest" description="Disordered" evidence="1">
    <location>
        <begin position="125"/>
        <end position="185"/>
    </location>
</feature>
<organism evidence="2 3">
    <name type="scientific">Fusarium torreyae</name>
    <dbReference type="NCBI Taxonomy" id="1237075"/>
    <lineage>
        <taxon>Eukaryota</taxon>
        <taxon>Fungi</taxon>
        <taxon>Dikarya</taxon>
        <taxon>Ascomycota</taxon>
        <taxon>Pezizomycotina</taxon>
        <taxon>Sordariomycetes</taxon>
        <taxon>Hypocreomycetidae</taxon>
        <taxon>Hypocreales</taxon>
        <taxon>Nectriaceae</taxon>
        <taxon>Fusarium</taxon>
    </lineage>
</organism>
<feature type="compositionally biased region" description="Low complexity" evidence="1">
    <location>
        <begin position="154"/>
        <end position="171"/>
    </location>
</feature>
<evidence type="ECO:0000313" key="3">
    <source>
        <dbReference type="Proteomes" id="UP001152049"/>
    </source>
</evidence>
<evidence type="ECO:0000313" key="2">
    <source>
        <dbReference type="EMBL" id="KAJ4265088.1"/>
    </source>
</evidence>
<dbReference type="EMBL" id="JAOQAZ010000007">
    <property type="protein sequence ID" value="KAJ4265088.1"/>
    <property type="molecule type" value="Genomic_DNA"/>
</dbReference>
<proteinExistence type="predicted"/>
<feature type="region of interest" description="Disordered" evidence="1">
    <location>
        <begin position="1"/>
        <end position="42"/>
    </location>
</feature>
<feature type="compositionally biased region" description="Basic and acidic residues" evidence="1">
    <location>
        <begin position="9"/>
        <end position="18"/>
    </location>
</feature>
<sequence>MDGSQSETTVHKQLESSNKRHISRVSSSSPSQAQASKRVCHQDNPLVDALMIHQPTPQSAASQAVAVLEEVAASQESTQSLELVDNWLEETYPSELHEKHSRSDGFFHPVEDSLLLLKRPQSAPAIMSGNTNRRASAQGFGQTPTPLPSTRGSQTGQATSPAPTTTTNRTGPVVESPRYRDTNLAENDILLRDSRNELPPHISTLVSSVQRD</sequence>
<keyword evidence="3" id="KW-1185">Reference proteome</keyword>
<dbReference type="OrthoDB" id="5426775at2759"/>
<reference evidence="2" key="1">
    <citation type="submission" date="2022-09" db="EMBL/GenBank/DDBJ databases">
        <title>Fusarium specimens isolated from Avocado Roots.</title>
        <authorList>
            <person name="Stajich J."/>
            <person name="Roper C."/>
            <person name="Heimlech-Rivalta G."/>
        </authorList>
    </citation>
    <scope>NUCLEOTIDE SEQUENCE</scope>
    <source>
        <strain evidence="2">CF00136</strain>
    </source>
</reference>
<gene>
    <name evidence="2" type="ORF">NW762_005334</name>
</gene>
<comment type="caution">
    <text evidence="2">The sequence shown here is derived from an EMBL/GenBank/DDBJ whole genome shotgun (WGS) entry which is preliminary data.</text>
</comment>
<accession>A0A9W8S6K9</accession>
<feature type="compositionally biased region" description="Polar residues" evidence="1">
    <location>
        <begin position="128"/>
        <end position="153"/>
    </location>
</feature>
<dbReference type="AlphaFoldDB" id="A0A9W8S6K9"/>
<dbReference type="Proteomes" id="UP001152049">
    <property type="component" value="Unassembled WGS sequence"/>
</dbReference>
<feature type="compositionally biased region" description="Low complexity" evidence="1">
    <location>
        <begin position="24"/>
        <end position="37"/>
    </location>
</feature>
<evidence type="ECO:0000256" key="1">
    <source>
        <dbReference type="SAM" id="MobiDB-lite"/>
    </source>
</evidence>